<sequence length="186" mass="21976">MTNNTIFNPQQQNDYEPFFQFPNDDEESTNNYECEEIEQMTTSERILTTDSDESNCLCSKFQISNMVSEDNSEEERSTEIFSLVFDDPKHSKEEQKQQQFFTKTIPMNNSQKKKRSVPIPINYHHPTTSVLSNINSESEEESMSENEFPLTFIEPHRYLQAIQTQSERELRKSFNVPLKRVPSWRI</sequence>
<dbReference type="Proteomes" id="UP001146793">
    <property type="component" value="Unassembled WGS sequence"/>
</dbReference>
<dbReference type="AlphaFoldDB" id="A0AAV8A933"/>
<evidence type="ECO:0000256" key="1">
    <source>
        <dbReference type="SAM" id="MobiDB-lite"/>
    </source>
</evidence>
<gene>
    <name evidence="2" type="ORF">M0812_06244</name>
</gene>
<organism evidence="2 3">
    <name type="scientific">Anaeramoeba flamelloides</name>
    <dbReference type="NCBI Taxonomy" id="1746091"/>
    <lineage>
        <taxon>Eukaryota</taxon>
        <taxon>Metamonada</taxon>
        <taxon>Anaeramoebidae</taxon>
        <taxon>Anaeramoeba</taxon>
    </lineage>
</organism>
<feature type="region of interest" description="Disordered" evidence="1">
    <location>
        <begin position="1"/>
        <end position="30"/>
    </location>
</feature>
<feature type="compositionally biased region" description="Polar residues" evidence="1">
    <location>
        <begin position="1"/>
        <end position="14"/>
    </location>
</feature>
<accession>A0AAV8A933</accession>
<protein>
    <submittedName>
        <fullName evidence="2">Uncharacterized protein</fullName>
    </submittedName>
</protein>
<dbReference type="EMBL" id="JANTQA010000012">
    <property type="protein sequence ID" value="KAJ3450079.1"/>
    <property type="molecule type" value="Genomic_DNA"/>
</dbReference>
<evidence type="ECO:0000313" key="2">
    <source>
        <dbReference type="EMBL" id="KAJ3450079.1"/>
    </source>
</evidence>
<reference evidence="2" key="1">
    <citation type="submission" date="2022-08" db="EMBL/GenBank/DDBJ databases">
        <title>Novel sulphate-reducing endosymbionts in the free-living metamonad Anaeramoeba.</title>
        <authorList>
            <person name="Jerlstrom-Hultqvist J."/>
            <person name="Cepicka I."/>
            <person name="Gallot-Lavallee L."/>
            <person name="Salas-Leiva D."/>
            <person name="Curtis B.A."/>
            <person name="Zahonova K."/>
            <person name="Pipaliya S."/>
            <person name="Dacks J."/>
            <person name="Roger A.J."/>
        </authorList>
    </citation>
    <scope>NUCLEOTIDE SEQUENCE</scope>
    <source>
        <strain evidence="2">Busselton2</strain>
    </source>
</reference>
<name>A0AAV8A933_9EUKA</name>
<evidence type="ECO:0000313" key="3">
    <source>
        <dbReference type="Proteomes" id="UP001146793"/>
    </source>
</evidence>
<comment type="caution">
    <text evidence="2">The sequence shown here is derived from an EMBL/GenBank/DDBJ whole genome shotgun (WGS) entry which is preliminary data.</text>
</comment>
<proteinExistence type="predicted"/>